<reference evidence="1 2" key="1">
    <citation type="submission" date="2019-12" db="EMBL/GenBank/DDBJ databases">
        <title>Enteriobacteria Tanzani isolates_8377-8380.</title>
        <authorList>
            <person name="Subbiah M."/>
            <person name="Call D."/>
        </authorList>
    </citation>
    <scope>NUCLEOTIDE SEQUENCE [LARGE SCALE GENOMIC DNA]</scope>
    <source>
        <strain evidence="1 2">8378wB3</strain>
    </source>
</reference>
<dbReference type="AlphaFoldDB" id="A0AAW9XDA9"/>
<proteinExistence type="predicted"/>
<dbReference type="PANTHER" id="PTHR46312">
    <property type="entry name" value="NACHT DOMAIN-CONTAINING PROTEIN"/>
    <property type="match status" value="1"/>
</dbReference>
<dbReference type="RefSeq" id="WP_160458822.1">
    <property type="nucleotide sequence ID" value="NZ_WTRX01000221.1"/>
</dbReference>
<evidence type="ECO:0008006" key="3">
    <source>
        <dbReference type="Google" id="ProtNLM"/>
    </source>
</evidence>
<dbReference type="PANTHER" id="PTHR46312:SF2">
    <property type="entry name" value="NUCLEOTIDE-BINDING OLIGOMERIZATION DOMAIN-CONTAINING PROTEIN 2-LIKE"/>
    <property type="match status" value="1"/>
</dbReference>
<dbReference type="Proteomes" id="UP000441160">
    <property type="component" value="Unassembled WGS sequence"/>
</dbReference>
<protein>
    <recommendedName>
        <fullName evidence="3">NACHT domain-containing protein</fullName>
    </recommendedName>
</protein>
<organism evidence="1 2">
    <name type="scientific">Escherichia coli</name>
    <dbReference type="NCBI Taxonomy" id="562"/>
    <lineage>
        <taxon>Bacteria</taxon>
        <taxon>Pseudomonadati</taxon>
        <taxon>Pseudomonadota</taxon>
        <taxon>Gammaproteobacteria</taxon>
        <taxon>Enterobacterales</taxon>
        <taxon>Enterobacteriaceae</taxon>
        <taxon>Escherichia</taxon>
    </lineage>
</organism>
<accession>A0AAW9XDA9</accession>
<name>A0AAW9XDA9_ECOLX</name>
<evidence type="ECO:0000313" key="1">
    <source>
        <dbReference type="EMBL" id="MWU34222.1"/>
    </source>
</evidence>
<feature type="non-terminal residue" evidence="1">
    <location>
        <position position="1"/>
    </location>
</feature>
<comment type="caution">
    <text evidence="1">The sequence shown here is derived from an EMBL/GenBank/DDBJ whole genome shotgun (WGS) entry which is preliminary data.</text>
</comment>
<evidence type="ECO:0000313" key="2">
    <source>
        <dbReference type="Proteomes" id="UP000441160"/>
    </source>
</evidence>
<dbReference type="EMBL" id="WTRX01000221">
    <property type="protein sequence ID" value="MWU34222.1"/>
    <property type="molecule type" value="Genomic_DNA"/>
</dbReference>
<dbReference type="Gene3D" id="3.40.50.300">
    <property type="entry name" value="P-loop containing nucleotide triphosphate hydrolases"/>
    <property type="match status" value="1"/>
</dbReference>
<dbReference type="SUPFAM" id="SSF52540">
    <property type="entry name" value="P-loop containing nucleoside triphosphate hydrolases"/>
    <property type="match status" value="1"/>
</dbReference>
<dbReference type="InterPro" id="IPR027417">
    <property type="entry name" value="P-loop_NTPase"/>
</dbReference>
<gene>
    <name evidence="1" type="ORF">GP944_26830</name>
</gene>
<sequence>SNNSKINKIPFFFDLRNLENNSIQDSLIKTLTTLELNCTNADLKGLLKSKKIILLLDGFDEISPDIRETILKEILHLNDSFQTQLISTSRPGTEICTTAGINNYHVEPLTEKDVFSIIGNFLPKESADQLIAALKKNKQLLSSINTPILAVLLCVCEKHLDSMPKNAREFYNRIFNILFEGHDKTKNFYKRHRKTNLSISESKEIFCALCYISLKSSSQLSWDNLKNITKKSFKVLGLNYSDTFAEDLINDYIDVTGLIRRDGAEIFTFVHKTIQEYHAAEFIKNSASSIKSKILLSLVKELKNNSIMLNTAVFLNHIDMENTTEELIIPLMQEIGFKEENFSASTLAENFYYKLIGDARVIVQNKELRKDRKSNNNKLESMHDVSIGPFNDNILNVLAFSDIEKLSTYSLHDIIFDNAITTPSCLKIISGLDKIKSDGIINDKNSMLIDKLLTQAGVKNRVFLVLENLVEDMYNYIYLKSLNHLNMIKKEKESLLGLDNLF</sequence>